<comment type="caution">
    <text evidence="1">The sequence shown here is derived from an EMBL/GenBank/DDBJ whole genome shotgun (WGS) entry which is preliminary data.</text>
</comment>
<evidence type="ECO:0000313" key="2">
    <source>
        <dbReference type="Proteomes" id="UP000827872"/>
    </source>
</evidence>
<protein>
    <submittedName>
        <fullName evidence="1">Uncharacterized protein</fullName>
    </submittedName>
</protein>
<sequence>MSLGPPYAGKSIQSFSKDTYGPVGSTPRKIKPPLKGNSIVGDDHAEDQPQPPGGLLRVKAVDPHLLFLDKGKKVKNAVESHTVLRKQPLHHIKGIPSESHEEETLPAASFSQTNRMHTNRLQLEATNSISSSFYQPVHSRHKGRLLAETYAFKNAQSDIGSLYHLNRPGKVNPSHKLSNSLRNMTLPSWLTNRQTSSLLHHFTVLKEEADNAEVCLTDCRRDREELEAYCSSEFVVNGIVHDVNVVQKGMRLVVMLVNTNGLYKINRLFINPDGFFFRVHILVVDAFDCSKPCPDFKLGNRYIVMGHIYHRRRQLPRALQEHLRGHLRPGDGLLWSGSSYVKRFNKRRDRKIQAAAHHTCR</sequence>
<dbReference type="Proteomes" id="UP000827872">
    <property type="component" value="Linkage Group LG03"/>
</dbReference>
<reference evidence="1" key="1">
    <citation type="submission" date="2021-08" db="EMBL/GenBank/DDBJ databases">
        <title>The first chromosome-level gecko genome reveals the dynamic sex chromosomes of Neotropical dwarf geckos (Sphaerodactylidae: Sphaerodactylus).</title>
        <authorList>
            <person name="Pinto B.J."/>
            <person name="Keating S.E."/>
            <person name="Gamble T."/>
        </authorList>
    </citation>
    <scope>NUCLEOTIDE SEQUENCE</scope>
    <source>
        <strain evidence="1">TG3544</strain>
    </source>
</reference>
<keyword evidence="2" id="KW-1185">Reference proteome</keyword>
<proteinExistence type="predicted"/>
<name>A0ACB8EL49_9SAUR</name>
<dbReference type="EMBL" id="CM037616">
    <property type="protein sequence ID" value="KAH7993225.1"/>
    <property type="molecule type" value="Genomic_DNA"/>
</dbReference>
<accession>A0ACB8EL49</accession>
<organism evidence="1 2">
    <name type="scientific">Sphaerodactylus townsendi</name>
    <dbReference type="NCBI Taxonomy" id="933632"/>
    <lineage>
        <taxon>Eukaryota</taxon>
        <taxon>Metazoa</taxon>
        <taxon>Chordata</taxon>
        <taxon>Craniata</taxon>
        <taxon>Vertebrata</taxon>
        <taxon>Euteleostomi</taxon>
        <taxon>Lepidosauria</taxon>
        <taxon>Squamata</taxon>
        <taxon>Bifurcata</taxon>
        <taxon>Gekkota</taxon>
        <taxon>Sphaerodactylidae</taxon>
        <taxon>Sphaerodactylus</taxon>
    </lineage>
</organism>
<gene>
    <name evidence="1" type="ORF">K3G42_029973</name>
</gene>
<evidence type="ECO:0000313" key="1">
    <source>
        <dbReference type="EMBL" id="KAH7993225.1"/>
    </source>
</evidence>